<evidence type="ECO:0000256" key="1">
    <source>
        <dbReference type="SAM" id="SignalP"/>
    </source>
</evidence>
<dbReference type="EMBL" id="GGFL01013821">
    <property type="protein sequence ID" value="MBW77999.1"/>
    <property type="molecule type" value="Transcribed_RNA"/>
</dbReference>
<proteinExistence type="predicted"/>
<protein>
    <submittedName>
        <fullName evidence="2">Putative secreted protein</fullName>
    </submittedName>
</protein>
<evidence type="ECO:0000313" key="2">
    <source>
        <dbReference type="EMBL" id="MBW77999.1"/>
    </source>
</evidence>
<reference evidence="2" key="1">
    <citation type="submission" date="2018-01" db="EMBL/GenBank/DDBJ databases">
        <title>An insight into the sialome of Amazonian anophelines.</title>
        <authorList>
            <person name="Ribeiro J.M."/>
            <person name="Scarpassa V."/>
            <person name="Calvo E."/>
        </authorList>
    </citation>
    <scope>NUCLEOTIDE SEQUENCE</scope>
</reference>
<sequence>MTRIFVLVRGLLYIIRSANLYSFQYGGKLQSVPAWEKANSPSSTIIWENPKRHLLIIHISNCSDLFYKNDRA</sequence>
<accession>A0A2M4DKD0</accession>
<feature type="signal peptide" evidence="1">
    <location>
        <begin position="1"/>
        <end position="20"/>
    </location>
</feature>
<dbReference type="AlphaFoldDB" id="A0A2M4DKD0"/>
<name>A0A2M4DKD0_ANODA</name>
<organism evidence="2">
    <name type="scientific">Anopheles darlingi</name>
    <name type="common">Mosquito</name>
    <dbReference type="NCBI Taxonomy" id="43151"/>
    <lineage>
        <taxon>Eukaryota</taxon>
        <taxon>Metazoa</taxon>
        <taxon>Ecdysozoa</taxon>
        <taxon>Arthropoda</taxon>
        <taxon>Hexapoda</taxon>
        <taxon>Insecta</taxon>
        <taxon>Pterygota</taxon>
        <taxon>Neoptera</taxon>
        <taxon>Endopterygota</taxon>
        <taxon>Diptera</taxon>
        <taxon>Nematocera</taxon>
        <taxon>Culicoidea</taxon>
        <taxon>Culicidae</taxon>
        <taxon>Anophelinae</taxon>
        <taxon>Anopheles</taxon>
    </lineage>
</organism>
<keyword evidence="1" id="KW-0732">Signal</keyword>
<feature type="chain" id="PRO_5014746959" evidence="1">
    <location>
        <begin position="21"/>
        <end position="72"/>
    </location>
</feature>